<dbReference type="Pfam" id="PF15072">
    <property type="entry name" value="HROB"/>
    <property type="match status" value="1"/>
</dbReference>
<organism evidence="3 4">
    <name type="scientific">Tetragonisca angustula</name>
    <dbReference type="NCBI Taxonomy" id="166442"/>
    <lineage>
        <taxon>Eukaryota</taxon>
        <taxon>Metazoa</taxon>
        <taxon>Ecdysozoa</taxon>
        <taxon>Arthropoda</taxon>
        <taxon>Hexapoda</taxon>
        <taxon>Insecta</taxon>
        <taxon>Pterygota</taxon>
        <taxon>Neoptera</taxon>
        <taxon>Endopterygota</taxon>
        <taxon>Hymenoptera</taxon>
        <taxon>Apocrita</taxon>
        <taxon>Aculeata</taxon>
        <taxon>Apoidea</taxon>
        <taxon>Anthophila</taxon>
        <taxon>Apidae</taxon>
        <taxon>Tetragonisca</taxon>
    </lineage>
</organism>
<evidence type="ECO:0000256" key="1">
    <source>
        <dbReference type="SAM" id="MobiDB-lite"/>
    </source>
</evidence>
<evidence type="ECO:0000313" key="3">
    <source>
        <dbReference type="EMBL" id="KAK9302310.1"/>
    </source>
</evidence>
<dbReference type="GO" id="GO:0000725">
    <property type="term" value="P:recombinational repair"/>
    <property type="evidence" value="ECO:0007669"/>
    <property type="project" value="InterPro"/>
</dbReference>
<gene>
    <name evidence="3" type="ORF">QLX08_005723</name>
</gene>
<sequence>MFESDDWDLDQEFLNDVDNKTNKYYSQKDNQESEPKRRKIETNNDLIFASNCDVSCGEYSLNKITKKYDENKDLRKNLILGIFNKNLQNKNEFKDALNDPKRTCNNTLSNISINQIHSCKNNQLPRKNLVLGILKNQTAQNGVIKNNIKNLELKQTASKIDEKTKTTSCNNEIKYQINSSKAISEIQNRSNSDNPNSSLFENSKQQLLDNVLKQKSMDNIQAKNDITESNFFVFKVPQVKFNKKMTLVRKFPGPAGLLPDDIDSNITCISDLNSLEESDIMNKKTDSNNLSEYCSQTTKNLFTEGAWQLMLNDLPDGFLKGHDIATIKQIANMNGFNSTKIKFLAGIVEHIDYSHDNPPIILKDFTDNIHGILHKNIPLKYPGLLECNVVVLLHDVGLLRISGTFVSNKYQILISPSSLLGIYTSKGTIERTEYMEAIFENISKKRTKIKEKDCATAMALKAYSLENDGQFIVENTCNSIENSNRKDPNFFTILNETDNMNEPMNFDTDLSFSVSFNKITDLQNQNNFNNSTSRNLKDVKEESKEQKFKMSLPKQEENTQNNNEEKVTDSFKSIRKFVTNASEKKCFSHNFKQTNARHLSTNISSKQNTSDRLNNIFSEEVGIDKCLDETASSVSYKKMKSSPMVRSKLLQFKNADTLTSPRNSASIIVLDSKEICEKLSEKDLPRTSSFVCNAINNIENDSDDEMLSQLDMDLLDHFQ</sequence>
<feature type="region of interest" description="Disordered" evidence="1">
    <location>
        <begin position="524"/>
        <end position="568"/>
    </location>
</feature>
<keyword evidence="4" id="KW-1185">Reference proteome</keyword>
<evidence type="ECO:0000313" key="4">
    <source>
        <dbReference type="Proteomes" id="UP001432146"/>
    </source>
</evidence>
<comment type="caution">
    <text evidence="3">The sequence shown here is derived from an EMBL/GenBank/DDBJ whole genome shotgun (WGS) entry which is preliminary data.</text>
</comment>
<proteinExistence type="predicted"/>
<dbReference type="EMBL" id="JAWNGG020000098">
    <property type="protein sequence ID" value="KAK9302310.1"/>
    <property type="molecule type" value="Genomic_DNA"/>
</dbReference>
<accession>A0AAW0ZX91</accession>
<name>A0AAW0ZX91_9HYME</name>
<reference evidence="3 4" key="1">
    <citation type="submission" date="2024-05" db="EMBL/GenBank/DDBJ databases">
        <title>The nuclear and mitochondrial genome assemblies of Tetragonisca angustula (Apidae: Meliponini), a tiny yet remarkable pollinator in the Neotropics.</title>
        <authorList>
            <person name="Ferrari R."/>
            <person name="Ricardo P.C."/>
            <person name="Dias F.C."/>
            <person name="Araujo N.S."/>
            <person name="Soares D.O."/>
            <person name="Zhou Q.-S."/>
            <person name="Zhu C.-D."/>
            <person name="Coutinho L."/>
            <person name="Airas M.C."/>
            <person name="Batista T.M."/>
        </authorList>
    </citation>
    <scope>NUCLEOTIDE SEQUENCE [LARGE SCALE GENOMIC DNA]</scope>
    <source>
        <strain evidence="3">ASF017062</strain>
        <tissue evidence="3">Abdomen</tissue>
    </source>
</reference>
<dbReference type="InterPro" id="IPR058570">
    <property type="entry name" value="HROB_OB"/>
</dbReference>
<dbReference type="Proteomes" id="UP001432146">
    <property type="component" value="Unassembled WGS sequence"/>
</dbReference>
<evidence type="ECO:0000259" key="2">
    <source>
        <dbReference type="Pfam" id="PF15072"/>
    </source>
</evidence>
<feature type="domain" description="Homologous recombination OB-fold protein OB-fold" evidence="2">
    <location>
        <begin position="339"/>
        <end position="425"/>
    </location>
</feature>
<feature type="compositionally biased region" description="Basic and acidic residues" evidence="1">
    <location>
        <begin position="535"/>
        <end position="548"/>
    </location>
</feature>
<protein>
    <recommendedName>
        <fullName evidence="2">Homologous recombination OB-fold protein OB-fold domain-containing protein</fullName>
    </recommendedName>
</protein>
<feature type="region of interest" description="Disordered" evidence="1">
    <location>
        <begin position="20"/>
        <end position="39"/>
    </location>
</feature>
<dbReference type="AlphaFoldDB" id="A0AAW0ZX91"/>